<protein>
    <recommendedName>
        <fullName evidence="1">DUF7148 domain-containing protein</fullName>
    </recommendedName>
</protein>
<evidence type="ECO:0000313" key="2">
    <source>
        <dbReference type="EMBL" id="EFJ33750.1"/>
    </source>
</evidence>
<organism evidence="3">
    <name type="scientific">Selaginella moellendorffii</name>
    <name type="common">Spikemoss</name>
    <dbReference type="NCBI Taxonomy" id="88036"/>
    <lineage>
        <taxon>Eukaryota</taxon>
        <taxon>Viridiplantae</taxon>
        <taxon>Streptophyta</taxon>
        <taxon>Embryophyta</taxon>
        <taxon>Tracheophyta</taxon>
        <taxon>Lycopodiopsida</taxon>
        <taxon>Selaginellales</taxon>
        <taxon>Selaginellaceae</taxon>
        <taxon>Selaginella</taxon>
    </lineage>
</organism>
<dbReference type="OrthoDB" id="1930092at2759"/>
<name>D8R2L6_SELML</name>
<dbReference type="EMBL" id="GL377570">
    <property type="protein sequence ID" value="EFJ33750.1"/>
    <property type="molecule type" value="Genomic_DNA"/>
</dbReference>
<dbReference type="Gramene" id="EFJ33750">
    <property type="protein sequence ID" value="EFJ33750"/>
    <property type="gene ID" value="SELMODRAFT_68901"/>
</dbReference>
<gene>
    <name evidence="2" type="ORF">SELMODRAFT_68901</name>
</gene>
<dbReference type="STRING" id="88036.D8R2L6"/>
<evidence type="ECO:0000259" key="1">
    <source>
        <dbReference type="Pfam" id="PF23650"/>
    </source>
</evidence>
<feature type="non-terminal residue" evidence="2">
    <location>
        <position position="129"/>
    </location>
</feature>
<dbReference type="PANTHER" id="PTHR36352">
    <property type="entry name" value="EXPRESSED PROTEIN"/>
    <property type="match status" value="1"/>
</dbReference>
<dbReference type="InterPro" id="IPR055572">
    <property type="entry name" value="DUF7148"/>
</dbReference>
<dbReference type="FunCoup" id="D8R2L6">
    <property type="interactions" value="919"/>
</dbReference>
<feature type="non-terminal residue" evidence="2">
    <location>
        <position position="1"/>
    </location>
</feature>
<proteinExistence type="predicted"/>
<dbReference type="HOGENOM" id="CLU_1954400_0_0_1"/>
<evidence type="ECO:0000313" key="3">
    <source>
        <dbReference type="Proteomes" id="UP000001514"/>
    </source>
</evidence>
<reference evidence="2 3" key="1">
    <citation type="journal article" date="2011" name="Science">
        <title>The Selaginella genome identifies genetic changes associated with the evolution of vascular plants.</title>
        <authorList>
            <person name="Banks J.A."/>
            <person name="Nishiyama T."/>
            <person name="Hasebe M."/>
            <person name="Bowman J.L."/>
            <person name="Gribskov M."/>
            <person name="dePamphilis C."/>
            <person name="Albert V.A."/>
            <person name="Aono N."/>
            <person name="Aoyama T."/>
            <person name="Ambrose B.A."/>
            <person name="Ashton N.W."/>
            <person name="Axtell M.J."/>
            <person name="Barker E."/>
            <person name="Barker M.S."/>
            <person name="Bennetzen J.L."/>
            <person name="Bonawitz N.D."/>
            <person name="Chapple C."/>
            <person name="Cheng C."/>
            <person name="Correa L.G."/>
            <person name="Dacre M."/>
            <person name="DeBarry J."/>
            <person name="Dreyer I."/>
            <person name="Elias M."/>
            <person name="Engstrom E.M."/>
            <person name="Estelle M."/>
            <person name="Feng L."/>
            <person name="Finet C."/>
            <person name="Floyd S.K."/>
            <person name="Frommer W.B."/>
            <person name="Fujita T."/>
            <person name="Gramzow L."/>
            <person name="Gutensohn M."/>
            <person name="Harholt J."/>
            <person name="Hattori M."/>
            <person name="Heyl A."/>
            <person name="Hirai T."/>
            <person name="Hiwatashi Y."/>
            <person name="Ishikawa M."/>
            <person name="Iwata M."/>
            <person name="Karol K.G."/>
            <person name="Koehler B."/>
            <person name="Kolukisaoglu U."/>
            <person name="Kubo M."/>
            <person name="Kurata T."/>
            <person name="Lalonde S."/>
            <person name="Li K."/>
            <person name="Li Y."/>
            <person name="Litt A."/>
            <person name="Lyons E."/>
            <person name="Manning G."/>
            <person name="Maruyama T."/>
            <person name="Michael T.P."/>
            <person name="Mikami K."/>
            <person name="Miyazaki S."/>
            <person name="Morinaga S."/>
            <person name="Murata T."/>
            <person name="Mueller-Roeber B."/>
            <person name="Nelson D.R."/>
            <person name="Obara M."/>
            <person name="Oguri Y."/>
            <person name="Olmstead R.G."/>
            <person name="Onodera N."/>
            <person name="Petersen B.L."/>
            <person name="Pils B."/>
            <person name="Prigge M."/>
            <person name="Rensing S.A."/>
            <person name="Riano-Pachon D.M."/>
            <person name="Roberts A.W."/>
            <person name="Sato Y."/>
            <person name="Scheller H.V."/>
            <person name="Schulz B."/>
            <person name="Schulz C."/>
            <person name="Shakirov E.V."/>
            <person name="Shibagaki N."/>
            <person name="Shinohara N."/>
            <person name="Shippen D.E."/>
            <person name="Soerensen I."/>
            <person name="Sotooka R."/>
            <person name="Sugimoto N."/>
            <person name="Sugita M."/>
            <person name="Sumikawa N."/>
            <person name="Tanurdzic M."/>
            <person name="Theissen G."/>
            <person name="Ulvskov P."/>
            <person name="Wakazuki S."/>
            <person name="Weng J.K."/>
            <person name="Willats W.W."/>
            <person name="Wipf D."/>
            <person name="Wolf P.G."/>
            <person name="Yang L."/>
            <person name="Zimmer A.D."/>
            <person name="Zhu Q."/>
            <person name="Mitros T."/>
            <person name="Hellsten U."/>
            <person name="Loque D."/>
            <person name="Otillar R."/>
            <person name="Salamov A."/>
            <person name="Schmutz J."/>
            <person name="Shapiro H."/>
            <person name="Lindquist E."/>
            <person name="Lucas S."/>
            <person name="Rokhsar D."/>
            <person name="Grigoriev I.V."/>
        </authorList>
    </citation>
    <scope>NUCLEOTIDE SEQUENCE [LARGE SCALE GENOMIC DNA]</scope>
</reference>
<dbReference type="InParanoid" id="D8R2L6"/>
<dbReference type="OMA" id="QRHACTT"/>
<feature type="domain" description="DUF7148" evidence="1">
    <location>
        <begin position="10"/>
        <end position="129"/>
    </location>
</feature>
<dbReference type="eggNOG" id="ENOG502RZTF">
    <property type="taxonomic scope" value="Eukaryota"/>
</dbReference>
<dbReference type="AlphaFoldDB" id="D8R2L6"/>
<keyword evidence="3" id="KW-1185">Reference proteome</keyword>
<dbReference type="KEGG" id="smo:SELMODRAFT_68901"/>
<dbReference type="Pfam" id="PF23650">
    <property type="entry name" value="DUF7148"/>
    <property type="match status" value="1"/>
</dbReference>
<dbReference type="PANTHER" id="PTHR36352:SF1">
    <property type="entry name" value="EXPRESSED PROTEIN"/>
    <property type="match status" value="1"/>
</dbReference>
<sequence>GSSIVQEDEGEPISLGTAKLPANVDVKLLEDLMFQWGNSLTQNANFTLELPLKVDKVKNGVRLAYIRINEGVVEDLVYIDVLVLPPSSESTQPFFLVQRSGKLKNSVPPGEPAIMQSLLQALKKSVQIA</sequence>
<accession>D8R2L6</accession>
<dbReference type="Proteomes" id="UP000001514">
    <property type="component" value="Unassembled WGS sequence"/>
</dbReference>